<dbReference type="EMBL" id="JAUKUA010000010">
    <property type="protein sequence ID" value="KAK0701322.1"/>
    <property type="molecule type" value="Genomic_DNA"/>
</dbReference>
<reference evidence="3" key="1">
    <citation type="submission" date="2023-06" db="EMBL/GenBank/DDBJ databases">
        <title>Genome-scale phylogeny and comparative genomics of the fungal order Sordariales.</title>
        <authorList>
            <consortium name="Lawrence Berkeley National Laboratory"/>
            <person name="Hensen N."/>
            <person name="Bonometti L."/>
            <person name="Westerberg I."/>
            <person name="Brannstrom I.O."/>
            <person name="Guillou S."/>
            <person name="Cros-Aarteil S."/>
            <person name="Calhoun S."/>
            <person name="Haridas S."/>
            <person name="Kuo A."/>
            <person name="Mondo S."/>
            <person name="Pangilinan J."/>
            <person name="Riley R."/>
            <person name="Labutti K."/>
            <person name="Andreopoulos B."/>
            <person name="Lipzen A."/>
            <person name="Chen C."/>
            <person name="Yanf M."/>
            <person name="Daum C."/>
            <person name="Ng V."/>
            <person name="Clum A."/>
            <person name="Steindorff A."/>
            <person name="Ohm R."/>
            <person name="Martin F."/>
            <person name="Silar P."/>
            <person name="Natvig D."/>
            <person name="Lalanne C."/>
            <person name="Gautier V."/>
            <person name="Ament-Velasquez S.L."/>
            <person name="Kruys A."/>
            <person name="Hutchinson M.I."/>
            <person name="Powell A.J."/>
            <person name="Barry K."/>
            <person name="Miller A.N."/>
            <person name="Grigoriev I.V."/>
            <person name="Debuchy R."/>
            <person name="Gladieux P."/>
            <person name="Thoren M.H."/>
            <person name="Johannesson H."/>
        </authorList>
    </citation>
    <scope>NUCLEOTIDE SEQUENCE</scope>
    <source>
        <strain evidence="3">SMH4607-1</strain>
    </source>
</reference>
<feature type="region of interest" description="Disordered" evidence="1">
    <location>
        <begin position="15"/>
        <end position="44"/>
    </location>
</feature>
<evidence type="ECO:0000259" key="2">
    <source>
        <dbReference type="Pfam" id="PF06985"/>
    </source>
</evidence>
<feature type="domain" description="Heterokaryon incompatibility" evidence="2">
    <location>
        <begin position="181"/>
        <end position="330"/>
    </location>
</feature>
<comment type="caution">
    <text evidence="3">The sequence shown here is derived from an EMBL/GenBank/DDBJ whole genome shotgun (WGS) entry which is preliminary data.</text>
</comment>
<feature type="non-terminal residue" evidence="3">
    <location>
        <position position="659"/>
    </location>
</feature>
<proteinExistence type="predicted"/>
<dbReference type="AlphaFoldDB" id="A0AA39ZPM7"/>
<dbReference type="InterPro" id="IPR010730">
    <property type="entry name" value="HET"/>
</dbReference>
<dbReference type="PANTHER" id="PTHR24148:SF81">
    <property type="entry name" value="HETEROKARYON INCOMPATIBILITY DOMAIN-CONTAINING PROTEIN"/>
    <property type="match status" value="1"/>
</dbReference>
<dbReference type="Proteomes" id="UP001172102">
    <property type="component" value="Unassembled WGS sequence"/>
</dbReference>
<evidence type="ECO:0000313" key="4">
    <source>
        <dbReference type="Proteomes" id="UP001172102"/>
    </source>
</evidence>
<dbReference type="PANTHER" id="PTHR24148">
    <property type="entry name" value="ANKYRIN REPEAT DOMAIN-CONTAINING PROTEIN 39 HOMOLOG-RELATED"/>
    <property type="match status" value="1"/>
</dbReference>
<organism evidence="3 4">
    <name type="scientific">Lasiosphaeris hirsuta</name>
    <dbReference type="NCBI Taxonomy" id="260670"/>
    <lineage>
        <taxon>Eukaryota</taxon>
        <taxon>Fungi</taxon>
        <taxon>Dikarya</taxon>
        <taxon>Ascomycota</taxon>
        <taxon>Pezizomycotina</taxon>
        <taxon>Sordariomycetes</taxon>
        <taxon>Sordariomycetidae</taxon>
        <taxon>Sordariales</taxon>
        <taxon>Lasiosphaeriaceae</taxon>
        <taxon>Lasiosphaeris</taxon>
    </lineage>
</organism>
<accession>A0AA39ZPM7</accession>
<dbReference type="Pfam" id="PF06985">
    <property type="entry name" value="HET"/>
    <property type="match status" value="1"/>
</dbReference>
<keyword evidence="4" id="KW-1185">Reference proteome</keyword>
<dbReference type="InterPro" id="IPR052895">
    <property type="entry name" value="HetReg/Transcr_Mod"/>
</dbReference>
<evidence type="ECO:0000313" key="3">
    <source>
        <dbReference type="EMBL" id="KAK0701322.1"/>
    </source>
</evidence>
<sequence length="659" mass="73607">MLRLGSCLHLRRPRQCREKKKGEVDTGRSTQPGHSHKLPQIDPEGASRWHTEWCKKPDIVVSGANIHCSACNRTPNVPAMISKPSKEGNLAPLPADELYGTLNLSWPPSVPYRKSATRATEETGLVDGDVGQRSEATNNRIYTKALTSSEIRLVRLPTAKDRSAPLHLSLEVHGDQRYPEYEATSYTWAGEEGDGSLCWPIYVGPYWDILLQTRNCLDMLTFLRPQWGGDRLVWVDAVCINQADINERAAQVAKMGLIYRQCRRVVVFLGRDVVDPSPGQCYPLRRGLEEFGTLATSPNSPSQLFNDDGKLNLRFLLKRRFFSRMWIIQELLLARQLAILVGDFEVLVDSYTSQALLQRQDNGGHGWEDTETPWLQYAAQGRFFDLNVLQLLELTAGSKCSDPRDKVFGLLGLLQSGRGAPVPDYALSAGHVLAGIAAHCVLDVQFPELLYNATGATAGGQCPSWMPAWTQLLALGDTLPVGKWCSVPSTSEVKEITAKFRRLSQVNLYPNIPHWSESNDPNVAWVNRTRPMVRDAMPWYDSGMVDASTAALTINLTHLATIPTKLEFDFEFEGIRAYQATRRVNNARPGADKFIMHILSRHPALDQLVEPLDDVFVLDRPDIPPLFLILRSGGRPAGSFGLITCCHHVFLEFHNPIIP</sequence>
<name>A0AA39ZPM7_9PEZI</name>
<gene>
    <name evidence="3" type="ORF">B0H67DRAFT_547559</name>
</gene>
<protein>
    <submittedName>
        <fullName evidence="3">Heterokaryon incompatibility protein-domain-containing protein</fullName>
    </submittedName>
</protein>
<evidence type="ECO:0000256" key="1">
    <source>
        <dbReference type="SAM" id="MobiDB-lite"/>
    </source>
</evidence>